<proteinExistence type="predicted"/>
<organism evidence="1 2">
    <name type="scientific">Rhodoferax aquaticus</name>
    <dbReference type="NCBI Taxonomy" id="2527691"/>
    <lineage>
        <taxon>Bacteria</taxon>
        <taxon>Pseudomonadati</taxon>
        <taxon>Pseudomonadota</taxon>
        <taxon>Betaproteobacteria</taxon>
        <taxon>Burkholderiales</taxon>
        <taxon>Comamonadaceae</taxon>
        <taxon>Rhodoferax</taxon>
    </lineage>
</organism>
<dbReference type="Proteomes" id="UP000317365">
    <property type="component" value="Chromosome"/>
</dbReference>
<reference evidence="2" key="2">
    <citation type="journal article" date="2020" name="Int. J. Syst. Evol. Microbiol.">
        <title>Genomic insights into a novel species Rhodoferax aquaticus sp. nov., isolated from freshwater.</title>
        <authorList>
            <person name="Li T."/>
            <person name="Zhuo Y."/>
            <person name="Jin C.Z."/>
            <person name="Wu X."/>
            <person name="Ko S.R."/>
            <person name="Jin F.J."/>
            <person name="Ahn C.Y."/>
            <person name="Oh H.M."/>
            <person name="Lee H.G."/>
            <person name="Jin L."/>
        </authorList>
    </citation>
    <scope>NUCLEOTIDE SEQUENCE [LARGE SCALE GENOMIC DNA]</scope>
    <source>
        <strain evidence="2">Gr-4</strain>
    </source>
</reference>
<reference evidence="2" key="1">
    <citation type="submission" date="2019-02" db="EMBL/GenBank/DDBJ databases">
        <title>Complete genome sequence of Rhodoferax sp. Gr-4.</title>
        <authorList>
            <person name="Jin L."/>
        </authorList>
    </citation>
    <scope>NUCLEOTIDE SEQUENCE [LARGE SCALE GENOMIC DNA]</scope>
    <source>
        <strain evidence="2">Gr-4</strain>
    </source>
</reference>
<dbReference type="KEGG" id="rhg:EXZ61_01475"/>
<dbReference type="EMBL" id="CP036282">
    <property type="protein sequence ID" value="QDL52947.1"/>
    <property type="molecule type" value="Genomic_DNA"/>
</dbReference>
<evidence type="ECO:0000313" key="1">
    <source>
        <dbReference type="EMBL" id="QDL52947.1"/>
    </source>
</evidence>
<protein>
    <submittedName>
        <fullName evidence="1">Uncharacterized protein</fullName>
    </submittedName>
</protein>
<accession>A0A515EJW2</accession>
<dbReference type="AlphaFoldDB" id="A0A515EJW2"/>
<sequence>MTTHFVFDQKAESQSVQAEWSIELNERLPEIVKLWESIGPALVEAVAATTKKPFSAPETVHLTLTDQPSNSFFGVTVNMRYALRSFTAKPVPMRYKIDTVFHEALHGFVSRNTPKMSPLLAQHSSQPICVRNHLHLLALQKASLLHTKDPAALEQVVALDSQLPSGCYKRAWSLLNATPSTYLQYIEELSQ</sequence>
<evidence type="ECO:0000313" key="2">
    <source>
        <dbReference type="Proteomes" id="UP000317365"/>
    </source>
</evidence>
<dbReference type="RefSeq" id="WP_142808400.1">
    <property type="nucleotide sequence ID" value="NZ_CP036282.1"/>
</dbReference>
<name>A0A515EJW2_9BURK</name>
<gene>
    <name evidence="1" type="ORF">EXZ61_01475</name>
</gene>
<keyword evidence="2" id="KW-1185">Reference proteome</keyword>